<dbReference type="EMBL" id="MT142924">
    <property type="protein sequence ID" value="QJA90599.1"/>
    <property type="molecule type" value="Genomic_DNA"/>
</dbReference>
<protein>
    <submittedName>
        <fullName evidence="1">Uncharacterized protein</fullName>
    </submittedName>
</protein>
<accession>A0A6M3L892</accession>
<name>A0A6M3L892_9ZZZZ</name>
<evidence type="ECO:0000313" key="1">
    <source>
        <dbReference type="EMBL" id="QJA90599.1"/>
    </source>
</evidence>
<reference evidence="1" key="1">
    <citation type="submission" date="2020-03" db="EMBL/GenBank/DDBJ databases">
        <title>The deep terrestrial virosphere.</title>
        <authorList>
            <person name="Holmfeldt K."/>
            <person name="Nilsson E."/>
            <person name="Simone D."/>
            <person name="Lopez-Fernandez M."/>
            <person name="Wu X."/>
            <person name="de Brujin I."/>
            <person name="Lundin D."/>
            <person name="Andersson A."/>
            <person name="Bertilsson S."/>
            <person name="Dopson M."/>
        </authorList>
    </citation>
    <scope>NUCLEOTIDE SEQUENCE</scope>
    <source>
        <strain evidence="1">MM415B03635</strain>
    </source>
</reference>
<proteinExistence type="predicted"/>
<gene>
    <name evidence="1" type="ORF">MM415B03635_0002</name>
</gene>
<sequence length="88" mass="9840">MTTTTTQRCELKLLLHPHPTTGDIGEIEVFADKAVWDKISVLPTIIVLRETKPYRISLDPRFDADEVLEGISACAANVELVWERTSCA</sequence>
<organism evidence="1">
    <name type="scientific">viral metagenome</name>
    <dbReference type="NCBI Taxonomy" id="1070528"/>
    <lineage>
        <taxon>unclassified sequences</taxon>
        <taxon>metagenomes</taxon>
        <taxon>organismal metagenomes</taxon>
    </lineage>
</organism>
<dbReference type="AlphaFoldDB" id="A0A6M3L892"/>